<keyword evidence="6" id="KW-0862">Zinc</keyword>
<dbReference type="GO" id="GO:0000795">
    <property type="term" value="C:synaptonemal complex"/>
    <property type="evidence" value="ECO:0007669"/>
    <property type="project" value="InterPro"/>
</dbReference>
<dbReference type="RefSeq" id="XP_031800680.1">
    <property type="nucleotide sequence ID" value="XM_031944820.1"/>
</dbReference>
<comment type="similarity">
    <text evidence="2">Belongs to the JHDM1 histone demethylase family. JHDM1D subfamily.</text>
</comment>
<evidence type="ECO:0000259" key="18">
    <source>
        <dbReference type="PROSITE" id="PS50016"/>
    </source>
</evidence>
<evidence type="ECO:0000256" key="4">
    <source>
        <dbReference type="ARBA" id="ARBA00022723"/>
    </source>
</evidence>
<proteinExistence type="inferred from homology"/>
<dbReference type="PROSITE" id="PS01359">
    <property type="entry name" value="ZF_PHD_1"/>
    <property type="match status" value="1"/>
</dbReference>
<feature type="compositionally biased region" description="Acidic residues" evidence="17">
    <location>
        <begin position="188"/>
        <end position="198"/>
    </location>
</feature>
<evidence type="ECO:0000256" key="1">
    <source>
        <dbReference type="ARBA" id="ARBA00004123"/>
    </source>
</evidence>
<dbReference type="Gene3D" id="2.60.120.650">
    <property type="entry name" value="Cupin"/>
    <property type="match status" value="1"/>
</dbReference>
<dbReference type="SUPFAM" id="SSF57903">
    <property type="entry name" value="FYVE/PHD zinc finger"/>
    <property type="match status" value="1"/>
</dbReference>
<feature type="region of interest" description="Disordered" evidence="17">
    <location>
        <begin position="275"/>
        <end position="329"/>
    </location>
</feature>
<dbReference type="GO" id="GO:0007130">
    <property type="term" value="P:synaptonemal complex assembly"/>
    <property type="evidence" value="ECO:0007669"/>
    <property type="project" value="InterPro"/>
</dbReference>
<keyword evidence="9" id="KW-0560">Oxidoreductase</keyword>
<evidence type="ECO:0000256" key="17">
    <source>
        <dbReference type="SAM" id="MobiDB-lite"/>
    </source>
</evidence>
<feature type="compositionally biased region" description="Basic residues" evidence="17">
    <location>
        <begin position="112"/>
        <end position="126"/>
    </location>
</feature>
<dbReference type="AlphaFoldDB" id="A0A7N4P5R7"/>
<evidence type="ECO:0000256" key="15">
    <source>
        <dbReference type="ARBA" id="ARBA00023254"/>
    </source>
</evidence>
<evidence type="ECO:0000256" key="2">
    <source>
        <dbReference type="ARBA" id="ARBA00006942"/>
    </source>
</evidence>
<keyword evidence="10" id="KW-0408">Iron</keyword>
<keyword evidence="4" id="KW-0479">Metal-binding</keyword>
<dbReference type="InParanoid" id="A0A7N4P5R7"/>
<dbReference type="GO" id="GO:0032452">
    <property type="term" value="F:histone demethylase activity"/>
    <property type="evidence" value="ECO:0007669"/>
    <property type="project" value="UniProtKB-ARBA"/>
</dbReference>
<dbReference type="InterPro" id="IPR011011">
    <property type="entry name" value="Znf_FYVE_PHD"/>
</dbReference>
<dbReference type="GO" id="GO:0051213">
    <property type="term" value="F:dioxygenase activity"/>
    <property type="evidence" value="ECO:0007669"/>
    <property type="project" value="UniProtKB-KW"/>
</dbReference>
<feature type="compositionally biased region" description="Low complexity" evidence="17">
    <location>
        <begin position="275"/>
        <end position="288"/>
    </location>
</feature>
<evidence type="ECO:0000256" key="6">
    <source>
        <dbReference type="ARBA" id="ARBA00022833"/>
    </source>
</evidence>
<evidence type="ECO:0000256" key="12">
    <source>
        <dbReference type="ARBA" id="ARBA00023054"/>
    </source>
</evidence>
<feature type="compositionally biased region" description="Basic and acidic residues" evidence="17">
    <location>
        <begin position="136"/>
        <end position="148"/>
    </location>
</feature>
<dbReference type="InterPro" id="IPR019787">
    <property type="entry name" value="Znf_PHD-finger"/>
</dbReference>
<sequence>MTSIPVYCLCQSPYDANHFMIECDLCQQWFHGSCVGVEEEKAIDIDVYHCPKCEILHGPSIMKKCRRTQAQKLIGKKAAGKTGQTGSPEFTQERRQRRVNSTKKVSDLPRPRNSKAKKRVQTKTKKAPNPQPKQKINKELDAGSKEELKVEETLQKKTRRSKKMLPQFHQKLLPASPCSDPNRIQEPGEVEFETEENYTAEKKVEERVEGEAESPVGARGIFYLLKASKLLEEPDCVGHNKTPVSPNTMEAVQGLLLLANPQPVSSSSPASSVQAWWASGDSSGSSAPPKKKGSDPQARQGTRKRKAVKQLANDSTESQGGEVKTHKVENVRNHFKETLENSFKENVENSVKDKEYTNFLESNEDHFASKVKPKKKKRSADDAPWIPKVSLEEPQVKEVLSKKQETLRTLSLHCQEKDTEAVRQLAVTGEHKKRITKLSSNIQEERPKKRKQRTESGRQLEGMMEKHKRADTRSQQMSSSSSSSHKDQLMMEERQSQEKPGSLQAQVGALIGPEGMAEATGASGEDAFLGTVDAAAAVQLLEEENKKATEVLEAAILHYHQLQQKYQRMKRQLEALSGKQGSQERSPEGAAGGKSSVVTKAVMEIPKKD</sequence>
<comment type="similarity">
    <text evidence="3">Belongs to the SYCE family.</text>
</comment>
<evidence type="ECO:0000256" key="13">
    <source>
        <dbReference type="ARBA" id="ARBA00023163"/>
    </source>
</evidence>
<evidence type="ECO:0000256" key="8">
    <source>
        <dbReference type="ARBA" id="ARBA00022964"/>
    </source>
</evidence>
<keyword evidence="20" id="KW-1185">Reference proteome</keyword>
<dbReference type="GO" id="GO:0008270">
    <property type="term" value="F:zinc ion binding"/>
    <property type="evidence" value="ECO:0007669"/>
    <property type="project" value="UniProtKB-KW"/>
</dbReference>
<dbReference type="InterPro" id="IPR026676">
    <property type="entry name" value="SYCE1"/>
</dbReference>
<feature type="region of interest" description="Disordered" evidence="17">
    <location>
        <begin position="427"/>
        <end position="503"/>
    </location>
</feature>
<keyword evidence="15" id="KW-0469">Meiosis</keyword>
<reference evidence="19 20" key="1">
    <citation type="journal article" date="2011" name="Proc. Natl. Acad. Sci. U.S.A.">
        <title>Genetic diversity and population structure of the endangered marsupial Sarcophilus harrisii (Tasmanian devil).</title>
        <authorList>
            <person name="Miller W."/>
            <person name="Hayes V.M."/>
            <person name="Ratan A."/>
            <person name="Petersen D.C."/>
            <person name="Wittekindt N.E."/>
            <person name="Miller J."/>
            <person name="Walenz B."/>
            <person name="Knight J."/>
            <person name="Qi J."/>
            <person name="Zhao F."/>
            <person name="Wang Q."/>
            <person name="Bedoya-Reina O.C."/>
            <person name="Katiyar N."/>
            <person name="Tomsho L.P."/>
            <person name="Kasson L.M."/>
            <person name="Hardie R.A."/>
            <person name="Woodbridge P."/>
            <person name="Tindall E.A."/>
            <person name="Bertelsen M.F."/>
            <person name="Dixon D."/>
            <person name="Pyecroft S."/>
            <person name="Helgen K.M."/>
            <person name="Lesk A.M."/>
            <person name="Pringle T.H."/>
            <person name="Patterson N."/>
            <person name="Zhang Y."/>
            <person name="Kreiss A."/>
            <person name="Woods G.M."/>
            <person name="Jones M.E."/>
            <person name="Schuster S.C."/>
        </authorList>
    </citation>
    <scope>NUCLEOTIDE SEQUENCE [LARGE SCALE GENOMIC DNA]</scope>
</reference>
<feature type="compositionally biased region" description="Basic and acidic residues" evidence="17">
    <location>
        <begin position="484"/>
        <end position="497"/>
    </location>
</feature>
<dbReference type="FunFam" id="3.30.40.10:FF:000193">
    <property type="entry name" value="lysine-specific demethylase PHF2 isoform X1"/>
    <property type="match status" value="1"/>
</dbReference>
<evidence type="ECO:0000313" key="19">
    <source>
        <dbReference type="Ensembl" id="ENSSHAP00000032684.1"/>
    </source>
</evidence>
<evidence type="ECO:0000256" key="10">
    <source>
        <dbReference type="ARBA" id="ARBA00023004"/>
    </source>
</evidence>
<keyword evidence="8" id="KW-0223">Dioxygenase</keyword>
<evidence type="ECO:0000256" key="9">
    <source>
        <dbReference type="ARBA" id="ARBA00023002"/>
    </source>
</evidence>
<organism evidence="19 20">
    <name type="scientific">Sarcophilus harrisii</name>
    <name type="common">Tasmanian devil</name>
    <name type="synonym">Sarcophilus laniarius</name>
    <dbReference type="NCBI Taxonomy" id="9305"/>
    <lineage>
        <taxon>Eukaryota</taxon>
        <taxon>Metazoa</taxon>
        <taxon>Chordata</taxon>
        <taxon>Craniata</taxon>
        <taxon>Vertebrata</taxon>
        <taxon>Euteleostomi</taxon>
        <taxon>Mammalia</taxon>
        <taxon>Metatheria</taxon>
        <taxon>Dasyuromorphia</taxon>
        <taxon>Dasyuridae</taxon>
        <taxon>Sarcophilus</taxon>
    </lineage>
</organism>
<dbReference type="InterPro" id="IPR019786">
    <property type="entry name" value="Zinc_finger_PHD-type_CS"/>
</dbReference>
<dbReference type="CDD" id="cd15554">
    <property type="entry name" value="PHD_PHF2_like"/>
    <property type="match status" value="1"/>
</dbReference>
<reference evidence="19" key="3">
    <citation type="submission" date="2025-09" db="UniProtKB">
        <authorList>
            <consortium name="Ensembl"/>
        </authorList>
    </citation>
    <scope>IDENTIFICATION</scope>
</reference>
<evidence type="ECO:0000256" key="5">
    <source>
        <dbReference type="ARBA" id="ARBA00022771"/>
    </source>
</evidence>
<feature type="compositionally biased region" description="Basic and acidic residues" evidence="17">
    <location>
        <begin position="199"/>
        <end position="210"/>
    </location>
</feature>
<dbReference type="Pfam" id="PF15233">
    <property type="entry name" value="SYCE1"/>
    <property type="match status" value="1"/>
</dbReference>
<dbReference type="PANTHER" id="PTHR21731:SF1">
    <property type="entry name" value="SYNAPTONEMAL COMPLEX CENTRAL ELEMENT PROTEIN 1-LIKE"/>
    <property type="match status" value="1"/>
</dbReference>
<evidence type="ECO:0000256" key="3">
    <source>
        <dbReference type="ARBA" id="ARBA00010094"/>
    </source>
</evidence>
<evidence type="ECO:0000256" key="14">
    <source>
        <dbReference type="ARBA" id="ARBA00023242"/>
    </source>
</evidence>
<keyword evidence="5 16" id="KW-0863">Zinc-finger</keyword>
<dbReference type="KEGG" id="shr:116420319"/>
<keyword evidence="7" id="KW-0156">Chromatin regulator</keyword>
<keyword evidence="12" id="KW-0175">Coiled coil</keyword>
<evidence type="ECO:0000256" key="11">
    <source>
        <dbReference type="ARBA" id="ARBA00023015"/>
    </source>
</evidence>
<evidence type="ECO:0000256" key="16">
    <source>
        <dbReference type="PROSITE-ProRule" id="PRU00146"/>
    </source>
</evidence>
<dbReference type="InterPro" id="IPR001965">
    <property type="entry name" value="Znf_PHD"/>
</dbReference>
<evidence type="ECO:0000313" key="20">
    <source>
        <dbReference type="Proteomes" id="UP000007648"/>
    </source>
</evidence>
<dbReference type="GeneID" id="116420319"/>
<dbReference type="PROSITE" id="PS50016">
    <property type="entry name" value="ZF_PHD_2"/>
    <property type="match status" value="1"/>
</dbReference>
<feature type="compositionally biased region" description="Basic and acidic residues" evidence="17">
    <location>
        <begin position="443"/>
        <end position="458"/>
    </location>
</feature>
<feature type="region of interest" description="Disordered" evidence="17">
    <location>
        <begin position="172"/>
        <end position="212"/>
    </location>
</feature>
<dbReference type="SMART" id="SM00249">
    <property type="entry name" value="PHD"/>
    <property type="match status" value="1"/>
</dbReference>
<evidence type="ECO:0000256" key="7">
    <source>
        <dbReference type="ARBA" id="ARBA00022853"/>
    </source>
</evidence>
<keyword evidence="11" id="KW-0805">Transcription regulation</keyword>
<comment type="subcellular location">
    <subcellularLocation>
        <location evidence="1">Nucleus</location>
    </subcellularLocation>
</comment>
<feature type="region of interest" description="Disordered" evidence="17">
    <location>
        <begin position="74"/>
        <end position="148"/>
    </location>
</feature>
<protein>
    <recommendedName>
        <fullName evidence="18">PHD-type domain-containing protein</fullName>
    </recommendedName>
</protein>
<feature type="domain" description="PHD-type" evidence="18">
    <location>
        <begin position="5"/>
        <end position="56"/>
    </location>
</feature>
<dbReference type="PANTHER" id="PTHR21731">
    <property type="entry name" value="SYNAPTONEMAL COMPLEX CENTRAL ELEMENT PROTEIN 1-LIKE"/>
    <property type="match status" value="1"/>
</dbReference>
<dbReference type="Ensembl" id="ENSSHAT00000050809.1">
    <property type="protein sequence ID" value="ENSSHAP00000032684.1"/>
    <property type="gene ID" value="ENSSHAG00000024707.1"/>
</dbReference>
<name>A0A7N4P5R7_SARHA</name>
<gene>
    <name evidence="19" type="primary">LOC116420319</name>
</gene>
<accession>A0A7N4P5R7</accession>
<keyword evidence="13" id="KW-0804">Transcription</keyword>
<feature type="region of interest" description="Disordered" evidence="17">
    <location>
        <begin position="570"/>
        <end position="609"/>
    </location>
</feature>
<dbReference type="GeneTree" id="ENSGT00940000157847"/>
<dbReference type="OrthoDB" id="8931744at2759"/>
<reference evidence="19" key="2">
    <citation type="submission" date="2025-08" db="UniProtKB">
        <authorList>
            <consortium name="Ensembl"/>
        </authorList>
    </citation>
    <scope>IDENTIFICATION</scope>
</reference>
<keyword evidence="14" id="KW-0539">Nucleus</keyword>
<dbReference type="Pfam" id="PF00628">
    <property type="entry name" value="PHD"/>
    <property type="match status" value="1"/>
</dbReference>
<dbReference type="Proteomes" id="UP000007648">
    <property type="component" value="Unassembled WGS sequence"/>
</dbReference>